<protein>
    <submittedName>
        <fullName evidence="3">PEP-CTERM sorting domain-containing protein</fullName>
    </submittedName>
</protein>
<dbReference type="Proteomes" id="UP000715781">
    <property type="component" value="Unassembled WGS sequence"/>
</dbReference>
<dbReference type="EMBL" id="JAHHHN010000001">
    <property type="protein sequence ID" value="MBW4560211.1"/>
    <property type="molecule type" value="Genomic_DNA"/>
</dbReference>
<dbReference type="Pfam" id="PF07589">
    <property type="entry name" value="PEP-CTERM"/>
    <property type="match status" value="1"/>
</dbReference>
<feature type="signal peptide" evidence="1">
    <location>
        <begin position="1"/>
        <end position="35"/>
    </location>
</feature>
<reference evidence="3" key="1">
    <citation type="submission" date="2021-05" db="EMBL/GenBank/DDBJ databases">
        <authorList>
            <person name="Pietrasiak N."/>
            <person name="Ward R."/>
            <person name="Stajich J.E."/>
            <person name="Kurbessoian T."/>
        </authorList>
    </citation>
    <scope>NUCLEOTIDE SEQUENCE</scope>
    <source>
        <strain evidence="3">JT2-VF2</strain>
    </source>
</reference>
<keyword evidence="1" id="KW-0732">Signal</keyword>
<proteinExistence type="predicted"/>
<gene>
    <name evidence="3" type="ORF">KME32_03475</name>
</gene>
<evidence type="ECO:0000259" key="2">
    <source>
        <dbReference type="Pfam" id="PF07589"/>
    </source>
</evidence>
<comment type="caution">
    <text evidence="3">The sequence shown here is derived from an EMBL/GenBank/DDBJ whole genome shotgun (WGS) entry which is preliminary data.</text>
</comment>
<dbReference type="NCBIfam" id="TIGR02595">
    <property type="entry name" value="PEP_CTERM"/>
    <property type="match status" value="1"/>
</dbReference>
<dbReference type="AlphaFoldDB" id="A0A951PWI3"/>
<evidence type="ECO:0000256" key="1">
    <source>
        <dbReference type="SAM" id="SignalP"/>
    </source>
</evidence>
<organism evidence="3 4">
    <name type="scientific">Mojavia pulchra JT2-VF2</name>
    <dbReference type="NCBI Taxonomy" id="287848"/>
    <lineage>
        <taxon>Bacteria</taxon>
        <taxon>Bacillati</taxon>
        <taxon>Cyanobacteriota</taxon>
        <taxon>Cyanophyceae</taxon>
        <taxon>Nostocales</taxon>
        <taxon>Nostocaceae</taxon>
    </lineage>
</organism>
<feature type="chain" id="PRO_5037346609" evidence="1">
    <location>
        <begin position="36"/>
        <end position="211"/>
    </location>
</feature>
<dbReference type="InterPro" id="IPR013424">
    <property type="entry name" value="Ice-binding_C"/>
</dbReference>
<feature type="domain" description="Ice-binding protein C-terminal" evidence="2">
    <location>
        <begin position="183"/>
        <end position="205"/>
    </location>
</feature>
<evidence type="ECO:0000313" key="4">
    <source>
        <dbReference type="Proteomes" id="UP000715781"/>
    </source>
</evidence>
<evidence type="ECO:0000313" key="3">
    <source>
        <dbReference type="EMBL" id="MBW4560211.1"/>
    </source>
</evidence>
<sequence>MLGLKSKVLNTTLAATFAIPLATAGMFASASSAQAAALTGEFDMVGLTTAELKQDSLTFLDPKTFLILNGSGTLGSFSGGTINNILGFGSPASAINPFLDLGAKDGLDIFNLTSASYITEQAGNFVALKVTVDGFFKSLTGEISQGQGFFTFQKVGKKADFDKALAEGKTISGLTYSASYFATVPEPATLLGLGAVGAAMAMSRRRKTLAS</sequence>
<reference evidence="3" key="2">
    <citation type="journal article" date="2022" name="Microbiol. Resour. Announc.">
        <title>Metagenome Sequencing to Explore Phylogenomics of Terrestrial Cyanobacteria.</title>
        <authorList>
            <person name="Ward R.D."/>
            <person name="Stajich J.E."/>
            <person name="Johansen J.R."/>
            <person name="Huntemann M."/>
            <person name="Clum A."/>
            <person name="Foster B."/>
            <person name="Foster B."/>
            <person name="Roux S."/>
            <person name="Palaniappan K."/>
            <person name="Varghese N."/>
            <person name="Mukherjee S."/>
            <person name="Reddy T.B.K."/>
            <person name="Daum C."/>
            <person name="Copeland A."/>
            <person name="Chen I.A."/>
            <person name="Ivanova N.N."/>
            <person name="Kyrpides N.C."/>
            <person name="Shapiro N."/>
            <person name="Eloe-Fadrosh E.A."/>
            <person name="Pietrasiak N."/>
        </authorList>
    </citation>
    <scope>NUCLEOTIDE SEQUENCE</scope>
    <source>
        <strain evidence="3">JT2-VF2</strain>
    </source>
</reference>
<name>A0A951PWI3_9NOST</name>
<accession>A0A951PWI3</accession>